<feature type="transmembrane region" description="Helical" evidence="6">
    <location>
        <begin position="532"/>
        <end position="555"/>
    </location>
</feature>
<dbReference type="Gene3D" id="1.25.40.10">
    <property type="entry name" value="Tetratricopeptide repeat domain"/>
    <property type="match status" value="1"/>
</dbReference>
<feature type="region of interest" description="Disordered" evidence="5">
    <location>
        <begin position="157"/>
        <end position="214"/>
    </location>
</feature>
<dbReference type="Pfam" id="PF01596">
    <property type="entry name" value="Methyltransf_3"/>
    <property type="match status" value="1"/>
</dbReference>
<dbReference type="AlphaFoldDB" id="A0AAD7SMF3"/>
<feature type="compositionally biased region" description="Low complexity" evidence="5">
    <location>
        <begin position="157"/>
        <end position="172"/>
    </location>
</feature>
<dbReference type="Pfam" id="PF08238">
    <property type="entry name" value="Sel1"/>
    <property type="match status" value="3"/>
</dbReference>
<feature type="compositionally biased region" description="Polar residues" evidence="5">
    <location>
        <begin position="178"/>
        <end position="191"/>
    </location>
</feature>
<evidence type="ECO:0008006" key="9">
    <source>
        <dbReference type="Google" id="ProtNLM"/>
    </source>
</evidence>
<evidence type="ECO:0000256" key="3">
    <source>
        <dbReference type="ARBA" id="ARBA00022691"/>
    </source>
</evidence>
<dbReference type="InterPro" id="IPR011990">
    <property type="entry name" value="TPR-like_helical_dom_sf"/>
</dbReference>
<keyword evidence="3" id="KW-0949">S-adenosyl-L-methionine</keyword>
<comment type="caution">
    <text evidence="7">The sequence shown here is derived from an EMBL/GenBank/DDBJ whole genome shotgun (WGS) entry which is preliminary data.</text>
</comment>
<feature type="compositionally biased region" description="Low complexity" evidence="5">
    <location>
        <begin position="43"/>
        <end position="54"/>
    </location>
</feature>
<reference evidence="7" key="1">
    <citation type="journal article" date="2023" name="Science">
        <title>Genome structures resolve the early diversification of teleost fishes.</title>
        <authorList>
            <person name="Parey E."/>
            <person name="Louis A."/>
            <person name="Montfort J."/>
            <person name="Bouchez O."/>
            <person name="Roques C."/>
            <person name="Iampietro C."/>
            <person name="Lluch J."/>
            <person name="Castinel A."/>
            <person name="Donnadieu C."/>
            <person name="Desvignes T."/>
            <person name="Floi Bucao C."/>
            <person name="Jouanno E."/>
            <person name="Wen M."/>
            <person name="Mejri S."/>
            <person name="Dirks R."/>
            <person name="Jansen H."/>
            <person name="Henkel C."/>
            <person name="Chen W.J."/>
            <person name="Zahm M."/>
            <person name="Cabau C."/>
            <person name="Klopp C."/>
            <person name="Thompson A.W."/>
            <person name="Robinson-Rechavi M."/>
            <person name="Braasch I."/>
            <person name="Lecointre G."/>
            <person name="Bobe J."/>
            <person name="Postlethwait J.H."/>
            <person name="Berthelot C."/>
            <person name="Roest Crollius H."/>
            <person name="Guiguen Y."/>
        </authorList>
    </citation>
    <scope>NUCLEOTIDE SEQUENCE</scope>
    <source>
        <strain evidence="7">NC1722</strain>
    </source>
</reference>
<gene>
    <name evidence="7" type="ORF">AAFF_G00322770</name>
</gene>
<keyword evidence="8" id="KW-1185">Reference proteome</keyword>
<dbReference type="PANTHER" id="PTHR45011">
    <property type="entry name" value="DAP3-BINDING CELL DEATH ENHANCER 1"/>
    <property type="match status" value="1"/>
</dbReference>
<accession>A0AAD7SMF3</accession>
<keyword evidence="2" id="KW-0808">Transferase</keyword>
<evidence type="ECO:0000256" key="6">
    <source>
        <dbReference type="SAM" id="Phobius"/>
    </source>
</evidence>
<dbReference type="InterPro" id="IPR029063">
    <property type="entry name" value="SAM-dependent_MTases_sf"/>
</dbReference>
<evidence type="ECO:0000256" key="4">
    <source>
        <dbReference type="ARBA" id="ARBA00023453"/>
    </source>
</evidence>
<dbReference type="PANTHER" id="PTHR45011:SF1">
    <property type="entry name" value="DAP3-BINDING CELL DEATH ENHANCER 1"/>
    <property type="match status" value="1"/>
</dbReference>
<dbReference type="GO" id="GO:0008171">
    <property type="term" value="F:O-methyltransferase activity"/>
    <property type="evidence" value="ECO:0007669"/>
    <property type="project" value="InterPro"/>
</dbReference>
<sequence>MWRIHGLVGRLLTRCQANAPLRLSQGHHYVEDEVLSTPAVLSSGVLPSDSSSQSGGNGDRQRRRRTSQFCYTGLPRYTALDAVGWGVAAMLLMQVCRRIHSQFSSVSELNATQGPYRERGLLQRCGYRALLEILSRRDVLPRGVNVSFLGSVQAIQEGSSGSTQSTEDSSPSHMEGVSLSNDSGDHLSSSGCAAKDTSPGQNPKDKVQEPEEDELTDAANNLRRIADSSVPVILNIIGIESAKSGEYNAAFSCFLASAKHGYSKAQFNVGVCYEKGRGVNRDNDKAAEFYRQAATGGHSQAKYRYARCLLRLRSQQSVEDAHATIGLLEGAAASGVREAQAYLGVLFSQEPLRDGQKAVHYLRMAAENGDSLSGLYLGQCYEWGFGVQQSFRTAVELYKRAATAGNQQAQIILSALCSTASRVPEDTALRSIRSTPCLSTEDAVRLRFRSTFSNLQSGSPCQPLPHSWSTGSFLAQALPSPSPASSPRASGQEGAPCHPTLHLAGFAKTSWLARQPSISTDNNLYFVPSSRLLIFIMWLLAATLPLLAVMVACYWGELGALYRRLLSTTATLSWRSSVCVRSTHSFVFTNCTHGRSESVLETFDQYAQRHPSLSLGPKRGEFLDEVVQRVAPTWALELGTHCGYSSVRILRLLPAAGRLLTVEHDATAAEVGEEIILVAGFKHSQFQLLSCPSEDAIACLRTHLGKGLLQMVLMDHDVGRYLLDLRALEREGLLAPGCVLLFNDSHLPAACALLEHIASRPEQYTVQPQAQGLLEVHCHLLAGHAPQDQGQGQSQLN</sequence>
<dbReference type="Gene3D" id="3.40.50.150">
    <property type="entry name" value="Vaccinia Virus protein VP39"/>
    <property type="match status" value="1"/>
</dbReference>
<dbReference type="EMBL" id="JAINUG010000049">
    <property type="protein sequence ID" value="KAJ8405286.1"/>
    <property type="molecule type" value="Genomic_DNA"/>
</dbReference>
<dbReference type="Proteomes" id="UP001221898">
    <property type="component" value="Unassembled WGS sequence"/>
</dbReference>
<evidence type="ECO:0000256" key="2">
    <source>
        <dbReference type="ARBA" id="ARBA00022679"/>
    </source>
</evidence>
<feature type="region of interest" description="Disordered" evidence="5">
    <location>
        <begin position="43"/>
        <end position="64"/>
    </location>
</feature>
<keyword evidence="1" id="KW-0489">Methyltransferase</keyword>
<dbReference type="SMART" id="SM00671">
    <property type="entry name" value="SEL1"/>
    <property type="match status" value="3"/>
</dbReference>
<comment type="similarity">
    <text evidence="4">Belongs to the class I-like SAM-binding methyltransferase superfamily. Cation-dependent O-methyltransferase family.</text>
</comment>
<dbReference type="InterPro" id="IPR052748">
    <property type="entry name" value="ISR_Activator"/>
</dbReference>
<evidence type="ECO:0000256" key="1">
    <source>
        <dbReference type="ARBA" id="ARBA00022603"/>
    </source>
</evidence>
<dbReference type="SUPFAM" id="SSF81901">
    <property type="entry name" value="HCP-like"/>
    <property type="match status" value="1"/>
</dbReference>
<name>A0AAD7SMF3_9TELE</name>
<dbReference type="GO" id="GO:0008625">
    <property type="term" value="P:extrinsic apoptotic signaling pathway via death domain receptors"/>
    <property type="evidence" value="ECO:0007669"/>
    <property type="project" value="TreeGrafter"/>
</dbReference>
<evidence type="ECO:0000313" key="8">
    <source>
        <dbReference type="Proteomes" id="UP001221898"/>
    </source>
</evidence>
<dbReference type="PROSITE" id="PS51682">
    <property type="entry name" value="SAM_OMT_I"/>
    <property type="match status" value="1"/>
</dbReference>
<dbReference type="SUPFAM" id="SSF53335">
    <property type="entry name" value="S-adenosyl-L-methionine-dependent methyltransferases"/>
    <property type="match status" value="1"/>
</dbReference>
<proteinExistence type="inferred from homology"/>
<dbReference type="InterPro" id="IPR006597">
    <property type="entry name" value="Sel1-like"/>
</dbReference>
<dbReference type="GO" id="GO:0005739">
    <property type="term" value="C:mitochondrion"/>
    <property type="evidence" value="ECO:0007669"/>
    <property type="project" value="TreeGrafter"/>
</dbReference>
<evidence type="ECO:0000313" key="7">
    <source>
        <dbReference type="EMBL" id="KAJ8405286.1"/>
    </source>
</evidence>
<dbReference type="GO" id="GO:0032259">
    <property type="term" value="P:methylation"/>
    <property type="evidence" value="ECO:0007669"/>
    <property type="project" value="UniProtKB-KW"/>
</dbReference>
<organism evidence="7 8">
    <name type="scientific">Aldrovandia affinis</name>
    <dbReference type="NCBI Taxonomy" id="143900"/>
    <lineage>
        <taxon>Eukaryota</taxon>
        <taxon>Metazoa</taxon>
        <taxon>Chordata</taxon>
        <taxon>Craniata</taxon>
        <taxon>Vertebrata</taxon>
        <taxon>Euteleostomi</taxon>
        <taxon>Actinopterygii</taxon>
        <taxon>Neopterygii</taxon>
        <taxon>Teleostei</taxon>
        <taxon>Notacanthiformes</taxon>
        <taxon>Halosauridae</taxon>
        <taxon>Aldrovandia</taxon>
    </lineage>
</organism>
<keyword evidence="6" id="KW-1133">Transmembrane helix</keyword>
<keyword evidence="6" id="KW-0812">Transmembrane</keyword>
<protein>
    <recommendedName>
        <fullName evidence="9">Catechol O-methyltransferase</fullName>
    </recommendedName>
</protein>
<evidence type="ECO:0000256" key="5">
    <source>
        <dbReference type="SAM" id="MobiDB-lite"/>
    </source>
</evidence>
<dbReference type="InterPro" id="IPR002935">
    <property type="entry name" value="SAM_O-MeTrfase"/>
</dbReference>
<keyword evidence="6" id="KW-0472">Membrane</keyword>